<sequence length="122" mass="14433">MLMSKFDKIVLNFFKNYQDRGMEKWAGFYLSDHTMKINKDKSKRAVVYQEKKMMTEKEISAMLLAAFSNHYLVHIQLKEVDGNDNLHPDIVGFVEGYQEDKIIITRRMVKLDDINNIKIDKK</sequence>
<accession>A0A353UCI5</accession>
<protein>
    <submittedName>
        <fullName evidence="1">Uncharacterized protein</fullName>
    </submittedName>
</protein>
<evidence type="ECO:0000313" key="2">
    <source>
        <dbReference type="Proteomes" id="UP000325393"/>
    </source>
</evidence>
<gene>
    <name evidence="1" type="ORF">LA749_01420</name>
</gene>
<dbReference type="EMBL" id="CP044496">
    <property type="protein sequence ID" value="QFG51965.1"/>
    <property type="molecule type" value="Genomic_DNA"/>
</dbReference>
<name>A0A353UCI5_9LACO</name>
<dbReference type="Proteomes" id="UP000325393">
    <property type="component" value="Chromosome"/>
</dbReference>
<organism evidence="1 2">
    <name type="scientific">Lactobacillus acetotolerans</name>
    <dbReference type="NCBI Taxonomy" id="1600"/>
    <lineage>
        <taxon>Bacteria</taxon>
        <taxon>Bacillati</taxon>
        <taxon>Bacillota</taxon>
        <taxon>Bacilli</taxon>
        <taxon>Lactobacillales</taxon>
        <taxon>Lactobacillaceae</taxon>
        <taxon>Lactobacillus</taxon>
    </lineage>
</organism>
<evidence type="ECO:0000313" key="1">
    <source>
        <dbReference type="EMBL" id="QFG51965.1"/>
    </source>
</evidence>
<dbReference type="OrthoDB" id="1644322at2"/>
<dbReference type="AlphaFoldDB" id="A0A353UCI5"/>
<reference evidence="1 2" key="1">
    <citation type="submission" date="2019-09" db="EMBL/GenBank/DDBJ databases">
        <title>Genome sequencing of Lactobacillus acetotolerans.</title>
        <authorList>
            <person name="Kim K."/>
        </authorList>
    </citation>
    <scope>NUCLEOTIDE SEQUENCE [LARGE SCALE GENOMIC DNA]</scope>
    <source>
        <strain evidence="1 2">LA749</strain>
    </source>
</reference>
<proteinExistence type="predicted"/>